<dbReference type="AlphaFoldDB" id="A0A1Y2HCN9"/>
<dbReference type="GO" id="GO:0031053">
    <property type="term" value="P:primary miRNA processing"/>
    <property type="evidence" value="ECO:0007669"/>
    <property type="project" value="TreeGrafter"/>
</dbReference>
<proteinExistence type="inferred from homology"/>
<dbReference type="PROSITE" id="PS00028">
    <property type="entry name" value="ZINC_FINGER_C2H2_1"/>
    <property type="match status" value="1"/>
</dbReference>
<evidence type="ECO:0000313" key="6">
    <source>
        <dbReference type="EMBL" id="ORZ32336.1"/>
    </source>
</evidence>
<comment type="similarity">
    <text evidence="2">Belongs to the ARS2 family.</text>
</comment>
<feature type="region of interest" description="Disordered" evidence="4">
    <location>
        <begin position="1"/>
        <end position="80"/>
    </location>
</feature>
<dbReference type="GO" id="GO:0016604">
    <property type="term" value="C:nuclear body"/>
    <property type="evidence" value="ECO:0007669"/>
    <property type="project" value="TreeGrafter"/>
</dbReference>
<dbReference type="Gene3D" id="3.30.70.330">
    <property type="match status" value="1"/>
</dbReference>
<sequence>MQTDEFGRSRPAVGNGNGMDQQPVADLRLSIPRRPRRDSDMSDSTPPPRPPPFCGPRSPTSGPGHRDRDRPAYREQRRGSLQDPMTLDYLVDWKTYAAWLRSKKELAERPANREEDEAQYQEILARYDAYKTQWIRGFQRKFFLAHEQEDWVVEKYHPEVQAQRREGLGKMKAMLFEKFMVDLPAGKYDAVDLDQLPEHEPMGVEAEIADRAEQALRTLHIKSIPLSVKRADLHLAFAEMPGYTYLTLSEPRVPATTDRHGPFVQSNMSPHFALGPRTGWVVFASVAEAEAALAEVKKYQDLMTTSKAALAVTAGDQGLDFSTAPAQTTSADSAAFAMTGVPEKFKVLHNLTIGIVPVGAPKFRTTVSEAFAHADRVLLDLEQVKSIAVKLDAEYGLQGVALLAERFPTATEKQCLDKLIQYLRKVHLYCYYSAGVEAESMEELAWKCGDKVFRKPGECDLSSDRMLGFLAKFDSKIKLRFDAPTQPEGLAPLGALSDDQAVDLTLQKFVAKQGEGRFRCDVSGCEKLFRDTGFVIKHIKNKHAEAIQGEIEAVIRHNKYINAFLLDPHHLMPRDPSGNQGAMGQFSSTTPFRPPGYVPTGPMHHRGGPRGSDRYHHQQHDDRGGYGGGARGIGGAGPRSPREFAVAGVTPAGLDARSMDPRGIKYYTDLDAPVVVEGDVVLDYD</sequence>
<dbReference type="InterPro" id="IPR021933">
    <property type="entry name" value="SERRATE/Ars2_N"/>
</dbReference>
<accession>A0A1Y2HCN9</accession>
<dbReference type="PANTHER" id="PTHR13165">
    <property type="entry name" value="ARSENITE-RESISTANCE PROTEIN 2"/>
    <property type="match status" value="1"/>
</dbReference>
<dbReference type="InterPro" id="IPR039727">
    <property type="entry name" value="SE/Ars2"/>
</dbReference>
<dbReference type="Proteomes" id="UP000193411">
    <property type="component" value="Unassembled WGS sequence"/>
</dbReference>
<evidence type="ECO:0000256" key="2">
    <source>
        <dbReference type="ARBA" id="ARBA00005407"/>
    </source>
</evidence>
<evidence type="ECO:0000256" key="3">
    <source>
        <dbReference type="ARBA" id="ARBA00023242"/>
    </source>
</evidence>
<reference evidence="6 7" key="1">
    <citation type="submission" date="2016-07" db="EMBL/GenBank/DDBJ databases">
        <title>Pervasive Adenine N6-methylation of Active Genes in Fungi.</title>
        <authorList>
            <consortium name="DOE Joint Genome Institute"/>
            <person name="Mondo S.J."/>
            <person name="Dannebaum R.O."/>
            <person name="Kuo R.C."/>
            <person name="Labutti K."/>
            <person name="Haridas S."/>
            <person name="Kuo A."/>
            <person name="Salamov A."/>
            <person name="Ahrendt S.R."/>
            <person name="Lipzen A."/>
            <person name="Sullivan W."/>
            <person name="Andreopoulos W.B."/>
            <person name="Clum A."/>
            <person name="Lindquist E."/>
            <person name="Daum C."/>
            <person name="Ramamoorthy G.K."/>
            <person name="Gryganskyi A."/>
            <person name="Culley D."/>
            <person name="Magnuson J.K."/>
            <person name="James T.Y."/>
            <person name="O'Malley M.A."/>
            <person name="Stajich J.E."/>
            <person name="Spatafora J.W."/>
            <person name="Visel A."/>
            <person name="Grigoriev I.V."/>
        </authorList>
    </citation>
    <scope>NUCLEOTIDE SEQUENCE [LARGE SCALE GENOMIC DNA]</scope>
    <source>
        <strain evidence="6 7">PL171</strain>
    </source>
</reference>
<dbReference type="Pfam" id="PF04959">
    <property type="entry name" value="ARS2"/>
    <property type="match status" value="1"/>
</dbReference>
<feature type="compositionally biased region" description="Gly residues" evidence="4">
    <location>
        <begin position="625"/>
        <end position="637"/>
    </location>
</feature>
<dbReference type="InterPro" id="IPR025239">
    <property type="entry name" value="DUF4187"/>
</dbReference>
<dbReference type="SMART" id="SM01173">
    <property type="entry name" value="DUF4187"/>
    <property type="match status" value="1"/>
</dbReference>
<feature type="compositionally biased region" description="Basic and acidic residues" evidence="4">
    <location>
        <begin position="611"/>
        <end position="624"/>
    </location>
</feature>
<evidence type="ECO:0000259" key="5">
    <source>
        <dbReference type="PROSITE" id="PS00028"/>
    </source>
</evidence>
<evidence type="ECO:0000313" key="7">
    <source>
        <dbReference type="Proteomes" id="UP000193411"/>
    </source>
</evidence>
<dbReference type="InterPro" id="IPR007042">
    <property type="entry name" value="SERRATE/Ars2_C"/>
</dbReference>
<feature type="compositionally biased region" description="Pro residues" evidence="4">
    <location>
        <begin position="45"/>
        <end position="54"/>
    </location>
</feature>
<dbReference type="InterPro" id="IPR013087">
    <property type="entry name" value="Znf_C2H2_type"/>
</dbReference>
<keyword evidence="7" id="KW-1185">Reference proteome</keyword>
<feature type="region of interest" description="Disordered" evidence="4">
    <location>
        <begin position="604"/>
        <end position="639"/>
    </location>
</feature>
<dbReference type="PANTHER" id="PTHR13165:SF0">
    <property type="entry name" value="SERRATE RNA EFFECTOR MOLECULE HOMOLOG"/>
    <property type="match status" value="1"/>
</dbReference>
<name>A0A1Y2HCN9_9FUNG</name>
<dbReference type="EMBL" id="MCFL01000048">
    <property type="protein sequence ID" value="ORZ32336.1"/>
    <property type="molecule type" value="Genomic_DNA"/>
</dbReference>
<dbReference type="Pfam" id="PF12066">
    <property type="entry name" value="SERRATE_Ars2_N"/>
    <property type="match status" value="1"/>
</dbReference>
<feature type="compositionally biased region" description="Basic and acidic residues" evidence="4">
    <location>
        <begin position="64"/>
        <end position="80"/>
    </location>
</feature>
<keyword evidence="3" id="KW-0539">Nucleus</keyword>
<dbReference type="STRING" id="765915.A0A1Y2HCN9"/>
<evidence type="ECO:0000256" key="1">
    <source>
        <dbReference type="ARBA" id="ARBA00004123"/>
    </source>
</evidence>
<protein>
    <recommendedName>
        <fullName evidence="5">C2H2-type domain-containing protein</fullName>
    </recommendedName>
</protein>
<organism evidence="6 7">
    <name type="scientific">Catenaria anguillulae PL171</name>
    <dbReference type="NCBI Taxonomy" id="765915"/>
    <lineage>
        <taxon>Eukaryota</taxon>
        <taxon>Fungi</taxon>
        <taxon>Fungi incertae sedis</taxon>
        <taxon>Blastocladiomycota</taxon>
        <taxon>Blastocladiomycetes</taxon>
        <taxon>Blastocladiales</taxon>
        <taxon>Catenariaceae</taxon>
        <taxon>Catenaria</taxon>
    </lineage>
</organism>
<gene>
    <name evidence="6" type="ORF">BCR44DRAFT_1487275</name>
</gene>
<feature type="domain" description="C2H2-type" evidence="5">
    <location>
        <begin position="520"/>
        <end position="543"/>
    </location>
</feature>
<comment type="subcellular location">
    <subcellularLocation>
        <location evidence="1">Nucleus</location>
    </subcellularLocation>
</comment>
<dbReference type="InterPro" id="IPR012677">
    <property type="entry name" value="Nucleotide-bd_a/b_plait_sf"/>
</dbReference>
<comment type="caution">
    <text evidence="6">The sequence shown here is derived from an EMBL/GenBank/DDBJ whole genome shotgun (WGS) entry which is preliminary data.</text>
</comment>
<dbReference type="OrthoDB" id="342064at2759"/>
<evidence type="ECO:0000256" key="4">
    <source>
        <dbReference type="SAM" id="MobiDB-lite"/>
    </source>
</evidence>